<proteinExistence type="predicted"/>
<evidence type="ECO:0000313" key="2">
    <source>
        <dbReference type="Proteomes" id="UP000288675"/>
    </source>
</evidence>
<organism evidence="1 2">
    <name type="scientific">Bacillus glycinifermentans</name>
    <dbReference type="NCBI Taxonomy" id="1664069"/>
    <lineage>
        <taxon>Bacteria</taxon>
        <taxon>Bacillati</taxon>
        <taxon>Bacillota</taxon>
        <taxon>Bacilli</taxon>
        <taxon>Bacillales</taxon>
        <taxon>Bacillaceae</taxon>
        <taxon>Bacillus</taxon>
    </lineage>
</organism>
<dbReference type="AlphaFoldDB" id="A0AAJ3Z1P2"/>
<reference evidence="1 2" key="1">
    <citation type="submission" date="2019-01" db="EMBL/GenBank/DDBJ databases">
        <title>Genome sequence of Bacillus glycinifermentans SRCM103574.</title>
        <authorList>
            <person name="Kong H.-J."/>
            <person name="Jeong S.-Y."/>
            <person name="Jeong D.-Y."/>
        </authorList>
    </citation>
    <scope>NUCLEOTIDE SEQUENCE [LARGE SCALE GENOMIC DNA]</scope>
    <source>
        <strain evidence="1 2">SRCM103574</strain>
    </source>
</reference>
<evidence type="ECO:0000313" key="1">
    <source>
        <dbReference type="EMBL" id="QAT67161.1"/>
    </source>
</evidence>
<name>A0AAJ3Z1P2_9BACI</name>
<dbReference type="GeneID" id="82855211"/>
<protein>
    <submittedName>
        <fullName evidence="1">Uncharacterized protein</fullName>
    </submittedName>
</protein>
<dbReference type="EMBL" id="CP035232">
    <property type="protein sequence ID" value="QAT67161.1"/>
    <property type="molecule type" value="Genomic_DNA"/>
</dbReference>
<dbReference type="RefSeq" id="WP_128748368.1">
    <property type="nucleotide sequence ID" value="NZ_CP035232.1"/>
</dbReference>
<dbReference type="Proteomes" id="UP000288675">
    <property type="component" value="Chromosome"/>
</dbReference>
<accession>A0AAJ3Z1P2</accession>
<sequence length="309" mass="36669">MTLTEKQERALCVLDDLIDEGIDVTNLRQEIHLSNTYSYDAVRTRLRRAFGSVENALRAYGLYDQTAEPERLELERCFYIDQDYRVSENRYKSEELKELYGISEIKFQQYKKGLLENLEREALDIYVRDTFPYGLKRDYIHKHKLWHVEKYLRNFYGHSVRKLCEEWDFSYELFNDSYSSFYITQGHKFEDLVGEVLDAIYPGRVESQRRIENCIPDFIVNGTHWIDAKLSEKTAFNRASKTFSKYLKHTEDLTIIYARKSDGVYSFPNVTLVHISRYIPELIKIHRSDLVEKINAFLSNLKITIENVS</sequence>
<gene>
    <name evidence="1" type="ORF">EQZ20_21280</name>
</gene>